<keyword evidence="2" id="KW-1185">Reference proteome</keyword>
<dbReference type="EMBL" id="CACTIH010005445">
    <property type="protein sequence ID" value="CAA2993135.1"/>
    <property type="molecule type" value="Genomic_DNA"/>
</dbReference>
<name>A0A8S0SL56_OLEEU</name>
<dbReference type="Proteomes" id="UP000594638">
    <property type="component" value="Unassembled WGS sequence"/>
</dbReference>
<gene>
    <name evidence="1" type="ORF">OLEA9_A079403</name>
</gene>
<organism evidence="1 2">
    <name type="scientific">Olea europaea subsp. europaea</name>
    <dbReference type="NCBI Taxonomy" id="158383"/>
    <lineage>
        <taxon>Eukaryota</taxon>
        <taxon>Viridiplantae</taxon>
        <taxon>Streptophyta</taxon>
        <taxon>Embryophyta</taxon>
        <taxon>Tracheophyta</taxon>
        <taxon>Spermatophyta</taxon>
        <taxon>Magnoliopsida</taxon>
        <taxon>eudicotyledons</taxon>
        <taxon>Gunneridae</taxon>
        <taxon>Pentapetalae</taxon>
        <taxon>asterids</taxon>
        <taxon>lamiids</taxon>
        <taxon>Lamiales</taxon>
        <taxon>Oleaceae</taxon>
        <taxon>Oleeae</taxon>
        <taxon>Olea</taxon>
    </lineage>
</organism>
<reference evidence="1 2" key="1">
    <citation type="submission" date="2019-12" db="EMBL/GenBank/DDBJ databases">
        <authorList>
            <person name="Alioto T."/>
            <person name="Alioto T."/>
            <person name="Gomez Garrido J."/>
        </authorList>
    </citation>
    <scope>NUCLEOTIDE SEQUENCE [LARGE SCALE GENOMIC DNA]</scope>
</reference>
<accession>A0A8S0SL56</accession>
<proteinExistence type="predicted"/>
<sequence length="139" mass="15252">MWNKEGRRGRAMYGESSPLSYSGSICHYNSASAAPSLQRFSLLLLGLQRRLSSLPLQPAERDSTCATGCNATAVSSSSTRRRPCRLREHIHRDGTVRSLTATQPEDIARLIVASQLWFGSPITIRAVEGLEKIGKVVKP</sequence>
<evidence type="ECO:0000313" key="1">
    <source>
        <dbReference type="EMBL" id="CAA2993135.1"/>
    </source>
</evidence>
<evidence type="ECO:0000313" key="2">
    <source>
        <dbReference type="Proteomes" id="UP000594638"/>
    </source>
</evidence>
<protein>
    <submittedName>
        <fullName evidence="1">Uncharacterized protein</fullName>
    </submittedName>
</protein>
<comment type="caution">
    <text evidence="1">The sequence shown here is derived from an EMBL/GenBank/DDBJ whole genome shotgun (WGS) entry which is preliminary data.</text>
</comment>
<dbReference type="Gramene" id="OE9A079403T1">
    <property type="protein sequence ID" value="OE9A079403C1"/>
    <property type="gene ID" value="OE9A079403"/>
</dbReference>
<dbReference type="AlphaFoldDB" id="A0A8S0SL56"/>